<evidence type="ECO:0000313" key="2">
    <source>
        <dbReference type="EMBL" id="ACL76908.1"/>
    </source>
</evidence>
<keyword evidence="3" id="KW-1185">Reference proteome</keyword>
<reference evidence="2 3" key="1">
    <citation type="submission" date="2009-01" db="EMBL/GenBank/DDBJ databases">
        <title>Complete sequence of Clostridium cellulolyticum H10.</title>
        <authorList>
            <consortium name="US DOE Joint Genome Institute"/>
            <person name="Lucas S."/>
            <person name="Copeland A."/>
            <person name="Lapidus A."/>
            <person name="Glavina del Rio T."/>
            <person name="Dalin E."/>
            <person name="Tice H."/>
            <person name="Bruce D."/>
            <person name="Goodwin L."/>
            <person name="Pitluck S."/>
            <person name="Chertkov O."/>
            <person name="Saunders E."/>
            <person name="Brettin T."/>
            <person name="Detter J.C."/>
            <person name="Han C."/>
            <person name="Larimer F."/>
            <person name="Land M."/>
            <person name="Hauser L."/>
            <person name="Kyrpides N."/>
            <person name="Ivanova N."/>
            <person name="Zhou J."/>
            <person name="Richardson P."/>
        </authorList>
    </citation>
    <scope>NUCLEOTIDE SEQUENCE [LARGE SCALE GENOMIC DNA]</scope>
    <source>
        <strain evidence="3">ATCC 35319 / DSM 5812 / JCM 6584 / H10</strain>
    </source>
</reference>
<gene>
    <name evidence="2" type="ordered locus">Ccel_2580</name>
</gene>
<evidence type="ECO:0000259" key="1">
    <source>
        <dbReference type="Pfam" id="PF20076"/>
    </source>
</evidence>
<accession>B8I6R6</accession>
<protein>
    <recommendedName>
        <fullName evidence="1">DUF6472 domain-containing protein</fullName>
    </recommendedName>
</protein>
<dbReference type="STRING" id="394503.Ccel_2580"/>
<dbReference type="AlphaFoldDB" id="B8I6R6"/>
<dbReference type="EMBL" id="CP001348">
    <property type="protein sequence ID" value="ACL76908.1"/>
    <property type="molecule type" value="Genomic_DNA"/>
</dbReference>
<dbReference type="eggNOG" id="ENOG5033A60">
    <property type="taxonomic scope" value="Bacteria"/>
</dbReference>
<organism evidence="2 3">
    <name type="scientific">Ruminiclostridium cellulolyticum (strain ATCC 35319 / DSM 5812 / JCM 6584 / H10)</name>
    <name type="common">Clostridium cellulolyticum</name>
    <dbReference type="NCBI Taxonomy" id="394503"/>
    <lineage>
        <taxon>Bacteria</taxon>
        <taxon>Bacillati</taxon>
        <taxon>Bacillota</taxon>
        <taxon>Clostridia</taxon>
        <taxon>Eubacteriales</taxon>
        <taxon>Oscillospiraceae</taxon>
        <taxon>Ruminiclostridium</taxon>
    </lineage>
</organism>
<name>B8I6R6_RUMCH</name>
<evidence type="ECO:0000313" key="3">
    <source>
        <dbReference type="Proteomes" id="UP000001349"/>
    </source>
</evidence>
<dbReference type="Pfam" id="PF20076">
    <property type="entry name" value="DUF6472"/>
    <property type="match status" value="1"/>
</dbReference>
<dbReference type="KEGG" id="cce:Ccel_2580"/>
<proteinExistence type="predicted"/>
<feature type="domain" description="DUF6472" evidence="1">
    <location>
        <begin position="4"/>
        <end position="60"/>
    </location>
</feature>
<dbReference type="HOGENOM" id="CLU_193593_0_0_9"/>
<dbReference type="Proteomes" id="UP000001349">
    <property type="component" value="Chromosome"/>
</dbReference>
<sequence length="60" mass="7330">MKSKSNCDCCINYLYDEEYGSYYCQVNLDEDDMLRFMTKSFDSCPYFQFNDEYKTVRKQI</sequence>
<dbReference type="InterPro" id="IPR045525">
    <property type="entry name" value="DUF6472"/>
</dbReference>
<dbReference type="RefSeq" id="WP_015925995.1">
    <property type="nucleotide sequence ID" value="NC_011898.1"/>
</dbReference>